<accession>A0A9W3SJJ5</accession>
<reference evidence="1 2" key="1">
    <citation type="submission" date="2016-04" db="EMBL/GenBank/DDBJ databases">
        <title>High quality genome of the nematocidal Bacillus thuringiensis MYBT18246.</title>
        <authorList>
            <person name="Hollensteiner J."/>
            <person name="Poehlein A."/>
            <person name="Sproeer C."/>
            <person name="Bunk B."/>
            <person name="Rosenstiel P."/>
            <person name="Schulenburg H."/>
            <person name="Liesegang H."/>
        </authorList>
    </citation>
    <scope>NUCLEOTIDE SEQUENCE [LARGE SCALE GENOMIC DNA]</scope>
    <source>
        <strain evidence="1 2">MYBT18246</strain>
        <plasmid evidence="1 2">p101287</plasmid>
    </source>
</reference>
<protein>
    <submittedName>
        <fullName evidence="1">Uncharacterized protein</fullName>
    </submittedName>
</protein>
<organism evidence="1 2">
    <name type="scientific">Bacillus thuringiensis</name>
    <dbReference type="NCBI Taxonomy" id="1428"/>
    <lineage>
        <taxon>Bacteria</taxon>
        <taxon>Bacillati</taxon>
        <taxon>Bacillota</taxon>
        <taxon>Bacilli</taxon>
        <taxon>Bacillales</taxon>
        <taxon>Bacillaceae</taxon>
        <taxon>Bacillus</taxon>
        <taxon>Bacillus cereus group</taxon>
    </lineage>
</organism>
<gene>
    <name evidence="1" type="ORF">BT246_70570</name>
</gene>
<dbReference type="EMBL" id="CP015356">
    <property type="protein sequence ID" value="ANS52348.1"/>
    <property type="molecule type" value="Genomic_DNA"/>
</dbReference>
<evidence type="ECO:0000313" key="2">
    <source>
        <dbReference type="Proteomes" id="UP000092743"/>
    </source>
</evidence>
<geneLocation type="plasmid" evidence="1 2">
    <name>p101287</name>
</geneLocation>
<dbReference type="Proteomes" id="UP000092743">
    <property type="component" value="Plasmid p101287"/>
</dbReference>
<name>A0A9W3SJJ5_BACTU</name>
<dbReference type="AlphaFoldDB" id="A0A9W3SJJ5"/>
<dbReference type="RefSeq" id="WP_065487045.1">
    <property type="nucleotide sequence ID" value="NZ_CP015356.1"/>
</dbReference>
<keyword evidence="1" id="KW-0614">Plasmid</keyword>
<proteinExistence type="predicted"/>
<sequence length="142" mass="15907">MVLLKDFQTFQNSSASPTLISTISTNSASPTVIGTITFDTLHIGDRVELDGIFHVNNNNSNATGTQFITLEIKRRSTLIYQSTIEIDDEVVDDFTFISFKHVDVLPTSFKNGNYQVTVFANVRNMELYSPINVTGKRYDVFA</sequence>
<evidence type="ECO:0000313" key="1">
    <source>
        <dbReference type="EMBL" id="ANS52348.1"/>
    </source>
</evidence>